<dbReference type="CDD" id="cd00995">
    <property type="entry name" value="PBP2_NikA_DppA_OppA_like"/>
    <property type="match status" value="1"/>
</dbReference>
<evidence type="ECO:0000256" key="5">
    <source>
        <dbReference type="SAM" id="SignalP"/>
    </source>
</evidence>
<name>A0AA35RS86_GEOBA</name>
<evidence type="ECO:0000256" key="1">
    <source>
        <dbReference type="ARBA" id="ARBA00005695"/>
    </source>
</evidence>
<dbReference type="GO" id="GO:0015833">
    <property type="term" value="P:peptide transport"/>
    <property type="evidence" value="ECO:0007669"/>
    <property type="project" value="TreeGrafter"/>
</dbReference>
<reference evidence="7" key="1">
    <citation type="submission" date="2023-03" db="EMBL/GenBank/DDBJ databases">
        <authorList>
            <person name="Steffen K."/>
            <person name="Cardenas P."/>
        </authorList>
    </citation>
    <scope>NUCLEOTIDE SEQUENCE</scope>
</reference>
<dbReference type="Gene3D" id="3.10.105.10">
    <property type="entry name" value="Dipeptide-binding Protein, Domain 3"/>
    <property type="match status" value="1"/>
</dbReference>
<gene>
    <name evidence="7" type="ORF">GBAR_LOCUS10284</name>
</gene>
<organism evidence="7 8">
    <name type="scientific">Geodia barretti</name>
    <name type="common">Barrett's horny sponge</name>
    <dbReference type="NCBI Taxonomy" id="519541"/>
    <lineage>
        <taxon>Eukaryota</taxon>
        <taxon>Metazoa</taxon>
        <taxon>Porifera</taxon>
        <taxon>Demospongiae</taxon>
        <taxon>Heteroscleromorpha</taxon>
        <taxon>Tetractinellida</taxon>
        <taxon>Astrophorina</taxon>
        <taxon>Geodiidae</taxon>
        <taxon>Geodia</taxon>
    </lineage>
</organism>
<feature type="signal peptide" evidence="5">
    <location>
        <begin position="1"/>
        <end position="31"/>
    </location>
</feature>
<dbReference type="GO" id="GO:1904680">
    <property type="term" value="F:peptide transmembrane transporter activity"/>
    <property type="evidence" value="ECO:0007669"/>
    <property type="project" value="TreeGrafter"/>
</dbReference>
<dbReference type="Proteomes" id="UP001174909">
    <property type="component" value="Unassembled WGS sequence"/>
</dbReference>
<evidence type="ECO:0000259" key="6">
    <source>
        <dbReference type="Pfam" id="PF00496"/>
    </source>
</evidence>
<dbReference type="PANTHER" id="PTHR30290">
    <property type="entry name" value="PERIPLASMIC BINDING COMPONENT OF ABC TRANSPORTER"/>
    <property type="match status" value="1"/>
</dbReference>
<keyword evidence="2" id="KW-0813">Transport</keyword>
<dbReference type="PROSITE" id="PS51257">
    <property type="entry name" value="PROKAR_LIPOPROTEIN"/>
    <property type="match status" value="1"/>
</dbReference>
<dbReference type="InterPro" id="IPR039424">
    <property type="entry name" value="SBP_5"/>
</dbReference>
<evidence type="ECO:0000256" key="4">
    <source>
        <dbReference type="SAM" id="MobiDB-lite"/>
    </source>
</evidence>
<evidence type="ECO:0000313" key="7">
    <source>
        <dbReference type="EMBL" id="CAI8016790.1"/>
    </source>
</evidence>
<dbReference type="AlphaFoldDB" id="A0AA35RS86"/>
<dbReference type="Gene3D" id="3.40.190.10">
    <property type="entry name" value="Periplasmic binding protein-like II"/>
    <property type="match status" value="1"/>
</dbReference>
<dbReference type="PIRSF" id="PIRSF002741">
    <property type="entry name" value="MppA"/>
    <property type="match status" value="1"/>
</dbReference>
<dbReference type="Pfam" id="PF00496">
    <property type="entry name" value="SBP_bac_5"/>
    <property type="match status" value="1"/>
</dbReference>
<dbReference type="PANTHER" id="PTHR30290:SF9">
    <property type="entry name" value="OLIGOPEPTIDE-BINDING PROTEIN APPA"/>
    <property type="match status" value="1"/>
</dbReference>
<evidence type="ECO:0000256" key="3">
    <source>
        <dbReference type="ARBA" id="ARBA00022729"/>
    </source>
</evidence>
<keyword evidence="3 5" id="KW-0732">Signal</keyword>
<accession>A0AA35RS86</accession>
<comment type="caution">
    <text evidence="7">The sequence shown here is derived from an EMBL/GenBank/DDBJ whole genome shotgun (WGS) entry which is preliminary data.</text>
</comment>
<protein>
    <submittedName>
        <fullName evidence="7">Glutathione-binding protein GsiB</fullName>
    </submittedName>
</protein>
<proteinExistence type="inferred from homology"/>
<dbReference type="SUPFAM" id="SSF53850">
    <property type="entry name" value="Periplasmic binding protein-like II"/>
    <property type="match status" value="1"/>
</dbReference>
<feature type="chain" id="PRO_5041266154" evidence="5">
    <location>
        <begin position="32"/>
        <end position="583"/>
    </location>
</feature>
<dbReference type="EMBL" id="CASHTH010001564">
    <property type="protein sequence ID" value="CAI8016790.1"/>
    <property type="molecule type" value="Genomic_DNA"/>
</dbReference>
<evidence type="ECO:0000256" key="2">
    <source>
        <dbReference type="ARBA" id="ARBA00022448"/>
    </source>
</evidence>
<keyword evidence="8" id="KW-1185">Reference proteome</keyword>
<dbReference type="InterPro" id="IPR030678">
    <property type="entry name" value="Peptide/Ni-bd"/>
</dbReference>
<feature type="domain" description="Solute-binding protein family 5" evidence="6">
    <location>
        <begin position="125"/>
        <end position="481"/>
    </location>
</feature>
<comment type="similarity">
    <text evidence="1">Belongs to the bacterial solute-binding protein 5 family.</text>
</comment>
<sequence length="583" mass="64735">MIRRLNPGSKTLILTSWLCSLIFLIACGGTASPTVPSESEPVSPPAAPAEQDTPVPTANPVLVVPDAGFLRALEPDAKYGGTLKWGGIASSTLYDLHQTNSIANMGPQRPMYDLLVQVDPVGWDEVIPDLATSWEVSDDGLTYTFFIREGVTFHDGAPLTADDVAASFTQIIFPREGVLSPRQTLFEPVQEIVVVDPLTVEFRLSEPRGFLLRAFAAGFNAIVRKQTLEDNNYDLRRVPDYPGTGPFKHESLEPGIVRRMVKNEDYWNPDLPYLDEMHAFHLDLGPKTGAACLANTVDFCWGIDPVTAQRVPDVDGLSTVEISPVIRSGMYINVHKKPFDDPRVRRAINLVLDKQALLDSVGELTAMYPQGWVVRNDSLFAEHWEMVKDQPGYRTPTAEDIAEAQRLMQEAGYGDGVEGVDLIVRDTIAFAVAWGPIVQDLLQRHLNIGSDIRLTASGVWYEEMDRGNWDLSPIAMAVVIPHVGDYWAAGWKTGGGRNYNDYSNPVFDEILAQAARTSDPEEYKTLVYRGADILEEDLPFITFGNLVVSVAWWDYVHPGATAAKGGNFWDGMRREIWWVDQVQ</sequence>
<evidence type="ECO:0000313" key="8">
    <source>
        <dbReference type="Proteomes" id="UP001174909"/>
    </source>
</evidence>
<feature type="region of interest" description="Disordered" evidence="4">
    <location>
        <begin position="34"/>
        <end position="56"/>
    </location>
</feature>
<dbReference type="InterPro" id="IPR000914">
    <property type="entry name" value="SBP_5_dom"/>
</dbReference>
<dbReference type="GO" id="GO:0043190">
    <property type="term" value="C:ATP-binding cassette (ABC) transporter complex"/>
    <property type="evidence" value="ECO:0007669"/>
    <property type="project" value="InterPro"/>
</dbReference>